<evidence type="ECO:0000259" key="2">
    <source>
        <dbReference type="Pfam" id="PF01266"/>
    </source>
</evidence>
<dbReference type="RefSeq" id="WP_341372479.1">
    <property type="nucleotide sequence ID" value="NZ_JBBUTF010000002.1"/>
</dbReference>
<dbReference type="InterPro" id="IPR036188">
    <property type="entry name" value="FAD/NAD-bd_sf"/>
</dbReference>
<keyword evidence="1" id="KW-0560">Oxidoreductase</keyword>
<organism evidence="3 4">
    <name type="scientific">Pseudaquabacterium rugosum</name>
    <dbReference type="NCBI Taxonomy" id="2984194"/>
    <lineage>
        <taxon>Bacteria</taxon>
        <taxon>Pseudomonadati</taxon>
        <taxon>Pseudomonadota</taxon>
        <taxon>Betaproteobacteria</taxon>
        <taxon>Burkholderiales</taxon>
        <taxon>Sphaerotilaceae</taxon>
        <taxon>Pseudaquabacterium</taxon>
    </lineage>
</organism>
<dbReference type="SUPFAM" id="SSF51905">
    <property type="entry name" value="FAD/NAD(P)-binding domain"/>
    <property type="match status" value="1"/>
</dbReference>
<dbReference type="Gene3D" id="3.30.9.10">
    <property type="entry name" value="D-Amino Acid Oxidase, subunit A, domain 2"/>
    <property type="match status" value="1"/>
</dbReference>
<dbReference type="PANTHER" id="PTHR13847:SF289">
    <property type="entry name" value="GLYCINE OXIDASE"/>
    <property type="match status" value="1"/>
</dbReference>
<dbReference type="SUPFAM" id="SSF54373">
    <property type="entry name" value="FAD-linked reductases, C-terminal domain"/>
    <property type="match status" value="1"/>
</dbReference>
<comment type="caution">
    <text evidence="3">The sequence shown here is derived from an EMBL/GenBank/DDBJ whole genome shotgun (WGS) entry which is preliminary data.</text>
</comment>
<reference evidence="3 4" key="1">
    <citation type="submission" date="2024-04" db="EMBL/GenBank/DDBJ databases">
        <title>Novel species of the genus Ideonella isolated from streams.</title>
        <authorList>
            <person name="Lu H."/>
        </authorList>
    </citation>
    <scope>NUCLEOTIDE SEQUENCE [LARGE SCALE GENOMIC DNA]</scope>
    <source>
        <strain evidence="3 4">BYS139W</strain>
    </source>
</reference>
<dbReference type="Gene3D" id="3.50.50.60">
    <property type="entry name" value="FAD/NAD(P)-binding domain"/>
    <property type="match status" value="1"/>
</dbReference>
<gene>
    <name evidence="3" type="ORF">AACH11_01820</name>
</gene>
<dbReference type="Pfam" id="PF01266">
    <property type="entry name" value="DAO"/>
    <property type="match status" value="1"/>
</dbReference>
<proteinExistence type="predicted"/>
<evidence type="ECO:0000313" key="3">
    <source>
        <dbReference type="EMBL" id="MEK8024704.1"/>
    </source>
</evidence>
<dbReference type="InterPro" id="IPR006076">
    <property type="entry name" value="FAD-dep_OxRdtase"/>
</dbReference>
<name>A0ABU9B6B0_9BURK</name>
<protein>
    <submittedName>
        <fullName evidence="3">FAD-dependent oxidoreductase</fullName>
    </submittedName>
</protein>
<evidence type="ECO:0000256" key="1">
    <source>
        <dbReference type="ARBA" id="ARBA00023002"/>
    </source>
</evidence>
<sequence length="371" mass="38674">MARIGIAGAGLLGRLIAWRLAVAGHAVEVFDPADGPAPRFDGQGAAGFTAAGMLSPLAELDNAGPTVATLGLRSLALWPRIAQRLAAEPAVQALPDGAPQVRVQGSLMLAHRSDLGAAQRVLARVAEGRTIGLGAPQPLDAAALTALEPALHGIAHAWLLPGEGQIDTPVMLQALAAAATAAGVRWHWGATVTQASAGQLVLADGRTQRCDTVIDVRGVGARQAGPLASADPRPHLRGVRGETVWLHAPGLGLQRPVRLLHPRHRVYIVPRAGDRVVIGASEIESEDRSEVSLKTAVELMTAAHSVLPALAEARILRLDRNLRPALPDHEPRTVIDHGLLCINGLFRHGWLLAPALVDDALAAADLAAPLA</sequence>
<keyword evidence="4" id="KW-1185">Reference proteome</keyword>
<dbReference type="PANTHER" id="PTHR13847">
    <property type="entry name" value="SARCOSINE DEHYDROGENASE-RELATED"/>
    <property type="match status" value="1"/>
</dbReference>
<accession>A0ABU9B6B0</accession>
<evidence type="ECO:0000313" key="4">
    <source>
        <dbReference type="Proteomes" id="UP001368500"/>
    </source>
</evidence>
<dbReference type="Proteomes" id="UP001368500">
    <property type="component" value="Unassembled WGS sequence"/>
</dbReference>
<dbReference type="EMBL" id="JBBUTF010000002">
    <property type="protein sequence ID" value="MEK8024704.1"/>
    <property type="molecule type" value="Genomic_DNA"/>
</dbReference>
<feature type="domain" description="FAD dependent oxidoreductase" evidence="2">
    <location>
        <begin position="4"/>
        <end position="355"/>
    </location>
</feature>